<evidence type="ECO:0000313" key="1">
    <source>
        <dbReference type="EMBL" id="SDD94183.1"/>
    </source>
</evidence>
<proteinExistence type="predicted"/>
<dbReference type="RefSeq" id="WP_090664403.1">
    <property type="nucleotide sequence ID" value="NZ_FMZX01000015.1"/>
</dbReference>
<dbReference type="EMBL" id="FMZX01000015">
    <property type="protein sequence ID" value="SDD94183.1"/>
    <property type="molecule type" value="Genomic_DNA"/>
</dbReference>
<keyword evidence="2" id="KW-1185">Reference proteome</keyword>
<reference evidence="1 2" key="1">
    <citation type="submission" date="2016-10" db="EMBL/GenBank/DDBJ databases">
        <authorList>
            <person name="de Groot N.N."/>
        </authorList>
    </citation>
    <scope>NUCLEOTIDE SEQUENCE [LARGE SCALE GENOMIC DNA]</scope>
    <source>
        <strain evidence="1 2">CPCC 100156</strain>
    </source>
</reference>
<organism evidence="1 2">
    <name type="scientific">Belnapia rosea</name>
    <dbReference type="NCBI Taxonomy" id="938405"/>
    <lineage>
        <taxon>Bacteria</taxon>
        <taxon>Pseudomonadati</taxon>
        <taxon>Pseudomonadota</taxon>
        <taxon>Alphaproteobacteria</taxon>
        <taxon>Acetobacterales</taxon>
        <taxon>Roseomonadaceae</taxon>
        <taxon>Belnapia</taxon>
    </lineage>
</organism>
<sequence>MSTTLHAWALVEEVAIGAVKTDPAAREHLFGPELQKLACRGAREQSLRGVPSQMAATPKAYA</sequence>
<accession>A0A1G6YVU7</accession>
<protein>
    <submittedName>
        <fullName evidence="1">Uncharacterized protein</fullName>
    </submittedName>
</protein>
<evidence type="ECO:0000313" key="2">
    <source>
        <dbReference type="Proteomes" id="UP000198925"/>
    </source>
</evidence>
<dbReference type="Proteomes" id="UP000198925">
    <property type="component" value="Unassembled WGS sequence"/>
</dbReference>
<name>A0A1G6YVU7_9PROT</name>
<gene>
    <name evidence="1" type="ORF">SAMN04487779_101517</name>
</gene>
<dbReference type="AlphaFoldDB" id="A0A1G6YVU7"/>